<keyword evidence="1" id="KW-0812">Transmembrane</keyword>
<name>A0ABP0WBI6_9BRYO</name>
<reference evidence="3" key="1">
    <citation type="submission" date="2024-02" db="EMBL/GenBank/DDBJ databases">
        <authorList>
            <consortium name="ELIXIR-Norway"/>
            <consortium name="Elixir Norway"/>
        </authorList>
    </citation>
    <scope>NUCLEOTIDE SEQUENCE</scope>
</reference>
<dbReference type="Proteomes" id="UP001497444">
    <property type="component" value="Chromosome 16"/>
</dbReference>
<accession>A0ABP0WBI6</accession>
<feature type="transmembrane region" description="Helical" evidence="1">
    <location>
        <begin position="192"/>
        <end position="214"/>
    </location>
</feature>
<dbReference type="InterPro" id="IPR026961">
    <property type="entry name" value="PGG_dom"/>
</dbReference>
<keyword evidence="1" id="KW-1133">Transmembrane helix</keyword>
<feature type="transmembrane region" description="Helical" evidence="1">
    <location>
        <begin position="270"/>
        <end position="290"/>
    </location>
</feature>
<keyword evidence="1" id="KW-0472">Membrane</keyword>
<keyword evidence="4" id="KW-1185">Reference proteome</keyword>
<feature type="transmembrane region" description="Helical" evidence="1">
    <location>
        <begin position="155"/>
        <end position="177"/>
    </location>
</feature>
<gene>
    <name evidence="3" type="ORF">CSSPJE1EN1_LOCUS9648</name>
</gene>
<organism evidence="3 4">
    <name type="scientific">Sphagnum jensenii</name>
    <dbReference type="NCBI Taxonomy" id="128206"/>
    <lineage>
        <taxon>Eukaryota</taxon>
        <taxon>Viridiplantae</taxon>
        <taxon>Streptophyta</taxon>
        <taxon>Embryophyta</taxon>
        <taxon>Bryophyta</taxon>
        <taxon>Sphagnophytina</taxon>
        <taxon>Sphagnopsida</taxon>
        <taxon>Sphagnales</taxon>
        <taxon>Sphagnaceae</taxon>
        <taxon>Sphagnum</taxon>
    </lineage>
</organism>
<evidence type="ECO:0000259" key="2">
    <source>
        <dbReference type="Pfam" id="PF13962"/>
    </source>
</evidence>
<proteinExistence type="predicted"/>
<feature type="transmembrane region" description="Helical" evidence="1">
    <location>
        <begin position="234"/>
        <end position="258"/>
    </location>
</feature>
<evidence type="ECO:0000256" key="1">
    <source>
        <dbReference type="SAM" id="Phobius"/>
    </source>
</evidence>
<dbReference type="EMBL" id="OZ020111">
    <property type="protein sequence ID" value="CAK9264170.1"/>
    <property type="molecule type" value="Genomic_DNA"/>
</dbReference>
<sequence>MDGDVATGKFRLIAAKMVVQNEHPEQASTSSGSHPLCITILNGDVATGTFRPIAAELVVQISSDTTEVPVPPEAAPVTTELLRNAVARQELPAVKEILKNVNISDVNEENDKGQTALEIAILLRNKGIERVLMENPQVKHYVDGLYRDRQVNVDAANAILVGAALIASITYSAWLLLPSSTDTMNATAVRAFWAFNSLSFFFAVATVLNGAYAAMPIFHHEFIGRVVKTVKRKLFWASILLMLSVLCVLGAFTSGAFARLPADTTKEYKILSTAPTALVICILVLLLFFVKLTGLKQGSMKLVRTVQIIWELKM</sequence>
<feature type="domain" description="PGG" evidence="2">
    <location>
        <begin position="154"/>
        <end position="258"/>
    </location>
</feature>
<dbReference type="Pfam" id="PF13962">
    <property type="entry name" value="PGG"/>
    <property type="match status" value="1"/>
</dbReference>
<protein>
    <recommendedName>
        <fullName evidence="2">PGG domain-containing protein</fullName>
    </recommendedName>
</protein>
<evidence type="ECO:0000313" key="3">
    <source>
        <dbReference type="EMBL" id="CAK9264170.1"/>
    </source>
</evidence>
<evidence type="ECO:0000313" key="4">
    <source>
        <dbReference type="Proteomes" id="UP001497444"/>
    </source>
</evidence>